<dbReference type="PROSITE" id="PS50002">
    <property type="entry name" value="SH3"/>
    <property type="match status" value="1"/>
</dbReference>
<dbReference type="GO" id="GO:0031267">
    <property type="term" value="F:small GTPase binding"/>
    <property type="evidence" value="ECO:0007669"/>
    <property type="project" value="TreeGrafter"/>
</dbReference>
<feature type="domain" description="SH3" evidence="6">
    <location>
        <begin position="547"/>
        <end position="606"/>
    </location>
</feature>
<evidence type="ECO:0000259" key="8">
    <source>
        <dbReference type="PROSITE" id="PS50826"/>
    </source>
</evidence>
<protein>
    <recommendedName>
        <fullName evidence="3">RUN and TBC1 domain-containing protein 3</fullName>
    </recommendedName>
</protein>
<evidence type="ECO:0000259" key="7">
    <source>
        <dbReference type="PROSITE" id="PS50086"/>
    </source>
</evidence>
<dbReference type="PROSITE" id="PS50086">
    <property type="entry name" value="TBC_RABGAP"/>
    <property type="match status" value="1"/>
</dbReference>
<dbReference type="OrthoDB" id="44736at2759"/>
<feature type="compositionally biased region" description="Basic and acidic residues" evidence="5">
    <location>
        <begin position="1"/>
        <end position="13"/>
    </location>
</feature>
<dbReference type="FunFam" id="1.10.472.80:FF:000012">
    <property type="entry name" value="Small G protein signaling modulator 3"/>
    <property type="match status" value="1"/>
</dbReference>
<dbReference type="SMART" id="SM00164">
    <property type="entry name" value="TBC"/>
    <property type="match status" value="1"/>
</dbReference>
<dbReference type="InterPro" id="IPR036028">
    <property type="entry name" value="SH3-like_dom_sf"/>
</dbReference>
<dbReference type="Pfam" id="PF00566">
    <property type="entry name" value="RabGAP-TBC"/>
    <property type="match status" value="1"/>
</dbReference>
<dbReference type="CDD" id="cd17688">
    <property type="entry name" value="RUN_SGSM3"/>
    <property type="match status" value="1"/>
</dbReference>
<dbReference type="FunFam" id="2.30.30.40:FF:000115">
    <property type="entry name" value="Small G protein signaling modulator 3 homolog"/>
    <property type="match status" value="1"/>
</dbReference>
<dbReference type="InterPro" id="IPR050302">
    <property type="entry name" value="Rab_GAP_TBC_domain"/>
</dbReference>
<keyword evidence="2 4" id="KW-0728">SH3 domain</keyword>
<dbReference type="InterPro" id="IPR001452">
    <property type="entry name" value="SH3_domain"/>
</dbReference>
<dbReference type="FunFam" id="1.10.8.270:FF:000013">
    <property type="entry name" value="Small G protein signaling modulator 3"/>
    <property type="match status" value="1"/>
</dbReference>
<evidence type="ECO:0000256" key="1">
    <source>
        <dbReference type="ARBA" id="ARBA00006296"/>
    </source>
</evidence>
<dbReference type="InterPro" id="IPR035969">
    <property type="entry name" value="Rab-GAP_TBC_sf"/>
</dbReference>
<dbReference type="Gene3D" id="1.10.472.80">
    <property type="entry name" value="Ypt/Rab-GAP domain of gyp1p, domain 3"/>
    <property type="match status" value="1"/>
</dbReference>
<dbReference type="Gene3D" id="1.10.8.270">
    <property type="entry name" value="putative rabgap domain of human tbc1 domain family member 14 like domains"/>
    <property type="match status" value="1"/>
</dbReference>
<dbReference type="InterPro" id="IPR000195">
    <property type="entry name" value="Rab-GAP-TBC_dom"/>
</dbReference>
<name>A0A0K2UNQ4_LEPSM</name>
<feature type="domain" description="RUN" evidence="8">
    <location>
        <begin position="622"/>
        <end position="785"/>
    </location>
</feature>
<dbReference type="PANTHER" id="PTHR47219:SF13">
    <property type="entry name" value="RUN AND TBC1 DOMAIN-CONTAINING PROTEIN 3"/>
    <property type="match status" value="1"/>
</dbReference>
<evidence type="ECO:0000313" key="9">
    <source>
        <dbReference type="EMBL" id="CDW39527.1"/>
    </source>
</evidence>
<dbReference type="AlphaFoldDB" id="A0A0K2UNQ4"/>
<dbReference type="Gene3D" id="1.20.58.900">
    <property type="match status" value="1"/>
</dbReference>
<organism evidence="9">
    <name type="scientific">Lepeophtheirus salmonis</name>
    <name type="common">Salmon louse</name>
    <name type="synonym">Caligus salmonis</name>
    <dbReference type="NCBI Taxonomy" id="72036"/>
    <lineage>
        <taxon>Eukaryota</taxon>
        <taxon>Metazoa</taxon>
        <taxon>Ecdysozoa</taxon>
        <taxon>Arthropoda</taxon>
        <taxon>Crustacea</taxon>
        <taxon>Multicrustacea</taxon>
        <taxon>Hexanauplia</taxon>
        <taxon>Copepoda</taxon>
        <taxon>Siphonostomatoida</taxon>
        <taxon>Caligidae</taxon>
        <taxon>Lepeophtheirus</taxon>
    </lineage>
</organism>
<evidence type="ECO:0000256" key="3">
    <source>
        <dbReference type="ARBA" id="ARBA00030864"/>
    </source>
</evidence>
<dbReference type="InterPro" id="IPR037213">
    <property type="entry name" value="Run_dom_sf"/>
</dbReference>
<comment type="similarity">
    <text evidence="1">Belongs to the small G protein signaling modulator family.</text>
</comment>
<dbReference type="Pfam" id="PF00018">
    <property type="entry name" value="SH3_1"/>
    <property type="match status" value="1"/>
</dbReference>
<evidence type="ECO:0000256" key="4">
    <source>
        <dbReference type="PROSITE-ProRule" id="PRU00192"/>
    </source>
</evidence>
<feature type="domain" description="Rab-GAP TBC" evidence="7">
    <location>
        <begin position="175"/>
        <end position="366"/>
    </location>
</feature>
<dbReference type="Pfam" id="PF02759">
    <property type="entry name" value="RUN"/>
    <property type="match status" value="1"/>
</dbReference>
<dbReference type="SMART" id="SM00593">
    <property type="entry name" value="RUN"/>
    <property type="match status" value="1"/>
</dbReference>
<feature type="region of interest" description="Disordered" evidence="5">
    <location>
        <begin position="41"/>
        <end position="61"/>
    </location>
</feature>
<dbReference type="InterPro" id="IPR004012">
    <property type="entry name" value="Run_dom"/>
</dbReference>
<dbReference type="EMBL" id="HACA01022166">
    <property type="protein sequence ID" value="CDW39527.1"/>
    <property type="molecule type" value="Transcribed_RNA"/>
</dbReference>
<dbReference type="SUPFAM" id="SSF47923">
    <property type="entry name" value="Ypt/Rab-GAP domain of gyp1p"/>
    <property type="match status" value="2"/>
</dbReference>
<evidence type="ECO:0000256" key="2">
    <source>
        <dbReference type="ARBA" id="ARBA00022443"/>
    </source>
</evidence>
<evidence type="ECO:0000256" key="5">
    <source>
        <dbReference type="SAM" id="MobiDB-lite"/>
    </source>
</evidence>
<evidence type="ECO:0000259" key="6">
    <source>
        <dbReference type="PROSITE" id="PS50002"/>
    </source>
</evidence>
<dbReference type="SMART" id="SM00326">
    <property type="entry name" value="SH3"/>
    <property type="match status" value="1"/>
</dbReference>
<dbReference type="PROSITE" id="PS50826">
    <property type="entry name" value="RUN"/>
    <property type="match status" value="1"/>
</dbReference>
<dbReference type="PANTHER" id="PTHR47219">
    <property type="entry name" value="RAB GTPASE-ACTIVATING PROTEIN 1-LIKE"/>
    <property type="match status" value="1"/>
</dbReference>
<feature type="region of interest" description="Disordered" evidence="5">
    <location>
        <begin position="1"/>
        <end position="27"/>
    </location>
</feature>
<dbReference type="SUPFAM" id="SSF140741">
    <property type="entry name" value="RUN domain-like"/>
    <property type="match status" value="1"/>
</dbReference>
<dbReference type="GO" id="GO:0005096">
    <property type="term" value="F:GTPase activator activity"/>
    <property type="evidence" value="ECO:0007669"/>
    <property type="project" value="TreeGrafter"/>
</dbReference>
<sequence>MPLGSESRRKYEGYMDPQTLRSMENNAEFDVNEDELKSYLSREEVENEYPEGWSTGGEVGGPFSALTPSMWPVSLLKKKRDEEIKGGRDGEEDKTEIDYDEFGFRIDEEDGPEDISNRLRSSKVFFDHEEKQRLKWIAHLEFSSSDPESGASLCWDSVVQNINKTETLRNMVLEGIPHSCRAEVWKRLASSMEKKNTSQISYKQIVRSSSIDHLMTSKQIEKDLLRTIPTNICFSNPKSIGIPRLRRILRGLAWLFPEIGYCQGMGMIVAMFLLIMEEEDTFWIMTTVIENLLPSSYFSPSLIGVQADQLVLRTLIASILPELEEILSRHDIELALITLNWFLTLFSSVLHVKIILRIWDVLLFDGSKILFQVSIAMLKMNMDKLLKAENCADVFNILSMIPSTIDDADELLRIVNHDLSSISDVIIETHRRRHLAVILSEQGSWKTGIEPSSVGPPNRRSFKRSKSFVENLLPFGNDDGSLLLHGEDRKNKNIRQTECLVLLREAILRIARYFEVAEPNVDFDLNTDYSAEAHKKDIEVYMAISQSKLKRARAIVDFERNDDDELGFLKNDIITIINQKDEHCWMGEVNEHTGWFPAKFVEVLDERSKKYSFAGDDSVNQMITDLVRGIFCPALKNILDHGLKKSSLLLGPCHPWLFIQEAASKEVEKDFNSVYSRLILCKTFRLNEDGKVLSPEELLFRCVELINYTHDPMHAQMDVKLRSLVCLGLNEQVLHLWLEALASNEEIVKKWYQDRSFMNSPGWVQVKCELRILAQFSFTLNPDWELSDPKNKTLDPRPLKDGVRAMLVKHHLFSWDL</sequence>
<dbReference type="SUPFAM" id="SSF50044">
    <property type="entry name" value="SH3-domain"/>
    <property type="match status" value="1"/>
</dbReference>
<reference evidence="9" key="1">
    <citation type="submission" date="2014-05" db="EMBL/GenBank/DDBJ databases">
        <authorList>
            <person name="Chronopoulou M."/>
        </authorList>
    </citation>
    <scope>NUCLEOTIDE SEQUENCE</scope>
    <source>
        <tissue evidence="9">Whole organism</tissue>
    </source>
</reference>
<accession>A0A0K2UNQ4</accession>
<proteinExistence type="inferred from homology"/>